<dbReference type="EMBL" id="JAGSXH010000046">
    <property type="protein sequence ID" value="MBS2964262.1"/>
    <property type="molecule type" value="Genomic_DNA"/>
</dbReference>
<comment type="caution">
    <text evidence="1">The sequence shown here is derived from an EMBL/GenBank/DDBJ whole genome shotgun (WGS) entry which is preliminary data.</text>
</comment>
<evidence type="ECO:0000313" key="2">
    <source>
        <dbReference type="Proteomes" id="UP000677913"/>
    </source>
</evidence>
<gene>
    <name evidence="1" type="ORF">KGA66_14475</name>
</gene>
<accession>A0A8J7WQS4</accession>
<reference evidence="1" key="1">
    <citation type="submission" date="2021-04" db="EMBL/GenBank/DDBJ databases">
        <title>Genome based classification of Actinospica acidithermotolerans sp. nov., an actinobacterium isolated from an Indonesian hot spring.</title>
        <authorList>
            <person name="Kusuma A.B."/>
            <person name="Putra K.E."/>
            <person name="Nafisah S."/>
            <person name="Loh J."/>
            <person name="Nouioui I."/>
            <person name="Goodfellow M."/>
        </authorList>
    </citation>
    <scope>NUCLEOTIDE SEQUENCE</scope>
    <source>
        <strain evidence="1">DSM 45618</strain>
    </source>
</reference>
<evidence type="ECO:0000313" key="1">
    <source>
        <dbReference type="EMBL" id="MBS2964262.1"/>
    </source>
</evidence>
<dbReference type="RefSeq" id="WP_211468628.1">
    <property type="nucleotide sequence ID" value="NZ_JAGSXH010000046.1"/>
</dbReference>
<keyword evidence="2" id="KW-1185">Reference proteome</keyword>
<dbReference type="AlphaFoldDB" id="A0A8J7WQS4"/>
<organism evidence="1 2">
    <name type="scientific">Actinocrinis puniceicyclus</name>
    <dbReference type="NCBI Taxonomy" id="977794"/>
    <lineage>
        <taxon>Bacteria</taxon>
        <taxon>Bacillati</taxon>
        <taxon>Actinomycetota</taxon>
        <taxon>Actinomycetes</taxon>
        <taxon>Catenulisporales</taxon>
        <taxon>Actinospicaceae</taxon>
        <taxon>Actinocrinis</taxon>
    </lineage>
</organism>
<proteinExistence type="predicted"/>
<dbReference type="Proteomes" id="UP000677913">
    <property type="component" value="Unassembled WGS sequence"/>
</dbReference>
<name>A0A8J7WQS4_9ACTN</name>
<protein>
    <submittedName>
        <fullName evidence="1">Uncharacterized protein</fullName>
    </submittedName>
</protein>
<sequence length="145" mass="16003">MRTFPLAAAAGNANRRGFAIVLDESEYLELIPRQGELTEPEYGAYLAAIQRRMSAARRGGARVLVGPFRADQHVSYAERIGAQPFGTIALRAFDDYVVRTYPGARQWGGEPIGRVVADLRAAERAEMRPIRAHLSKQADSGAFER</sequence>